<dbReference type="EMBL" id="KZ613469">
    <property type="protein sequence ID" value="PMD25816.1"/>
    <property type="molecule type" value="Genomic_DNA"/>
</dbReference>
<reference evidence="3 4" key="1">
    <citation type="submission" date="2016-05" db="EMBL/GenBank/DDBJ databases">
        <title>A degradative enzymes factory behind the ericoid mycorrhizal symbiosis.</title>
        <authorList>
            <consortium name="DOE Joint Genome Institute"/>
            <person name="Martino E."/>
            <person name="Morin E."/>
            <person name="Grelet G."/>
            <person name="Kuo A."/>
            <person name="Kohler A."/>
            <person name="Daghino S."/>
            <person name="Barry K."/>
            <person name="Choi C."/>
            <person name="Cichocki N."/>
            <person name="Clum A."/>
            <person name="Copeland A."/>
            <person name="Hainaut M."/>
            <person name="Haridas S."/>
            <person name="Labutti K."/>
            <person name="Lindquist E."/>
            <person name="Lipzen A."/>
            <person name="Khouja H.-R."/>
            <person name="Murat C."/>
            <person name="Ohm R."/>
            <person name="Olson A."/>
            <person name="Spatafora J."/>
            <person name="Veneault-Fourrey C."/>
            <person name="Henrissat B."/>
            <person name="Grigoriev I."/>
            <person name="Martin F."/>
            <person name="Perotto S."/>
        </authorList>
    </citation>
    <scope>NUCLEOTIDE SEQUENCE [LARGE SCALE GENOMIC DNA]</scope>
    <source>
        <strain evidence="3 4">UAMH 7357</strain>
    </source>
</reference>
<dbReference type="AlphaFoldDB" id="A0A2J6QHS8"/>
<gene>
    <name evidence="3" type="ORF">NA56DRAFT_655243</name>
</gene>
<keyword evidence="4" id="KW-1185">Reference proteome</keyword>
<feature type="signal peptide" evidence="2">
    <location>
        <begin position="1"/>
        <end position="21"/>
    </location>
</feature>
<name>A0A2J6QHS8_9HELO</name>
<evidence type="ECO:0000256" key="2">
    <source>
        <dbReference type="SAM" id="SignalP"/>
    </source>
</evidence>
<evidence type="ECO:0000313" key="3">
    <source>
        <dbReference type="EMBL" id="PMD25816.1"/>
    </source>
</evidence>
<feature type="chain" id="PRO_5014344840" evidence="2">
    <location>
        <begin position="22"/>
        <end position="182"/>
    </location>
</feature>
<proteinExistence type="predicted"/>
<accession>A0A2J6QHS8</accession>
<feature type="transmembrane region" description="Helical" evidence="1">
    <location>
        <begin position="160"/>
        <end position="181"/>
    </location>
</feature>
<evidence type="ECO:0000256" key="1">
    <source>
        <dbReference type="SAM" id="Phobius"/>
    </source>
</evidence>
<evidence type="ECO:0000313" key="4">
    <source>
        <dbReference type="Proteomes" id="UP000235672"/>
    </source>
</evidence>
<sequence length="182" mass="19252">MRTSLTLLASAMLATARFVLAGEDAWITAVEELTTYWVPPRHPDHSTCTNKHHSYHPKHTPPASYYPTGQTPSYYPHHKGTGSYYPWHPATTVTVFITVYPETCAPTPPAPTGGYATATVVPLPSNSTGNSSTPTYVPSNGTTYGTNVTNGTSPESSSGAAPMGISFNAGIVGAFGVLFAFL</sequence>
<organism evidence="3 4">
    <name type="scientific">Hyaloscypha hepaticicola</name>
    <dbReference type="NCBI Taxonomy" id="2082293"/>
    <lineage>
        <taxon>Eukaryota</taxon>
        <taxon>Fungi</taxon>
        <taxon>Dikarya</taxon>
        <taxon>Ascomycota</taxon>
        <taxon>Pezizomycotina</taxon>
        <taxon>Leotiomycetes</taxon>
        <taxon>Helotiales</taxon>
        <taxon>Hyaloscyphaceae</taxon>
        <taxon>Hyaloscypha</taxon>
    </lineage>
</organism>
<protein>
    <submittedName>
        <fullName evidence="3">Uncharacterized protein</fullName>
    </submittedName>
</protein>
<keyword evidence="1" id="KW-0812">Transmembrane</keyword>
<keyword evidence="2" id="KW-0732">Signal</keyword>
<dbReference type="Proteomes" id="UP000235672">
    <property type="component" value="Unassembled WGS sequence"/>
</dbReference>
<keyword evidence="1" id="KW-0472">Membrane</keyword>
<keyword evidence="1" id="KW-1133">Transmembrane helix</keyword>